<feature type="binding site" evidence="11">
    <location>
        <begin position="12"/>
        <end position="19"/>
    </location>
    <ligand>
        <name>ATP</name>
        <dbReference type="ChEBI" id="CHEBI:30616"/>
    </ligand>
</feature>
<dbReference type="EMBL" id="QMAP01000001">
    <property type="protein sequence ID" value="RXI50641.1"/>
    <property type="molecule type" value="Genomic_DNA"/>
</dbReference>
<dbReference type="Gene3D" id="2.40.30.10">
    <property type="entry name" value="Translation factors"/>
    <property type="match status" value="1"/>
</dbReference>
<dbReference type="HAMAP" id="MF_00144">
    <property type="entry name" value="tRNA_thiouridyl_MnmA"/>
    <property type="match status" value="1"/>
</dbReference>
<keyword evidence="4 11" id="KW-0819">tRNA processing</keyword>
<evidence type="ECO:0000256" key="6">
    <source>
        <dbReference type="ARBA" id="ARBA00022840"/>
    </source>
</evidence>
<dbReference type="AlphaFoldDB" id="A0A4Q0VG64"/>
<feature type="binding site" evidence="11">
    <location>
        <position position="128"/>
    </location>
    <ligand>
        <name>ATP</name>
        <dbReference type="ChEBI" id="CHEBI:30616"/>
    </ligand>
</feature>
<dbReference type="Pfam" id="PF20258">
    <property type="entry name" value="tRNA_Me_trans_C"/>
    <property type="match status" value="1"/>
</dbReference>
<keyword evidence="1 11" id="KW-0963">Cytoplasm</keyword>
<keyword evidence="8" id="KW-1015">Disulfide bond</keyword>
<feature type="active site" description="Nucleophile" evidence="11">
    <location>
        <position position="104"/>
    </location>
</feature>
<keyword evidence="2 11" id="KW-0820">tRNA-binding</keyword>
<feature type="active site" description="Cysteine persulfide intermediate" evidence="11">
    <location>
        <position position="200"/>
    </location>
</feature>
<dbReference type="GO" id="GO:0005524">
    <property type="term" value="F:ATP binding"/>
    <property type="evidence" value="ECO:0007669"/>
    <property type="project" value="UniProtKB-KW"/>
</dbReference>
<evidence type="ECO:0000256" key="2">
    <source>
        <dbReference type="ARBA" id="ARBA00022555"/>
    </source>
</evidence>
<organism evidence="14 15">
    <name type="scientific">Clostridium tetani</name>
    <dbReference type="NCBI Taxonomy" id="1513"/>
    <lineage>
        <taxon>Bacteria</taxon>
        <taxon>Bacillati</taxon>
        <taxon>Bacillota</taxon>
        <taxon>Clostridia</taxon>
        <taxon>Eubacteriales</taxon>
        <taxon>Clostridiaceae</taxon>
        <taxon>Clostridium</taxon>
    </lineage>
</organism>
<evidence type="ECO:0000256" key="4">
    <source>
        <dbReference type="ARBA" id="ARBA00022694"/>
    </source>
</evidence>
<comment type="function">
    <text evidence="10 11">Catalyzes the 2-thiolation of uridine at the wobble position (U34) of tRNA, leading to the formation of s(2)U34.</text>
</comment>
<dbReference type="Pfam" id="PF20259">
    <property type="entry name" value="tRNA_Me_trans_M"/>
    <property type="match status" value="1"/>
</dbReference>
<evidence type="ECO:0000256" key="10">
    <source>
        <dbReference type="ARBA" id="ARBA00056575"/>
    </source>
</evidence>
<reference evidence="14 15" key="1">
    <citation type="submission" date="2018-06" db="EMBL/GenBank/DDBJ databases">
        <title>Genome conservation of Clostridium tetani.</title>
        <authorList>
            <person name="Bruggemann H."/>
            <person name="Popoff M.R."/>
        </authorList>
    </citation>
    <scope>NUCLEOTIDE SEQUENCE [LARGE SCALE GENOMIC DNA]</scope>
    <source>
        <strain evidence="14 15">2017.061</strain>
    </source>
</reference>
<keyword evidence="3 11" id="KW-0808">Transferase</keyword>
<evidence type="ECO:0000313" key="14">
    <source>
        <dbReference type="EMBL" id="RXI50641.1"/>
    </source>
</evidence>
<protein>
    <recommendedName>
        <fullName evidence="11">tRNA-specific 2-thiouridylase MnmA</fullName>
        <ecNumber evidence="11">2.8.1.13</ecNumber>
    </recommendedName>
</protein>
<dbReference type="Proteomes" id="UP000290921">
    <property type="component" value="Unassembled WGS sequence"/>
</dbReference>
<dbReference type="Gene3D" id="2.30.30.280">
    <property type="entry name" value="Adenine nucleotide alpha hydrolases-like domains"/>
    <property type="match status" value="1"/>
</dbReference>
<dbReference type="InterPro" id="IPR046884">
    <property type="entry name" value="MnmA-like_central"/>
</dbReference>
<accession>A0A4Q0VG64</accession>
<comment type="catalytic activity">
    <reaction evidence="9 11">
        <text>S-sulfanyl-L-cysteinyl-[protein] + uridine(34) in tRNA + AH2 + ATP = 2-thiouridine(34) in tRNA + L-cysteinyl-[protein] + A + AMP + diphosphate + H(+)</text>
        <dbReference type="Rhea" id="RHEA:47032"/>
        <dbReference type="Rhea" id="RHEA-COMP:10131"/>
        <dbReference type="Rhea" id="RHEA-COMP:11726"/>
        <dbReference type="Rhea" id="RHEA-COMP:11727"/>
        <dbReference type="Rhea" id="RHEA-COMP:11728"/>
        <dbReference type="ChEBI" id="CHEBI:13193"/>
        <dbReference type="ChEBI" id="CHEBI:15378"/>
        <dbReference type="ChEBI" id="CHEBI:17499"/>
        <dbReference type="ChEBI" id="CHEBI:29950"/>
        <dbReference type="ChEBI" id="CHEBI:30616"/>
        <dbReference type="ChEBI" id="CHEBI:33019"/>
        <dbReference type="ChEBI" id="CHEBI:61963"/>
        <dbReference type="ChEBI" id="CHEBI:65315"/>
        <dbReference type="ChEBI" id="CHEBI:87170"/>
        <dbReference type="ChEBI" id="CHEBI:456215"/>
        <dbReference type="EC" id="2.8.1.13"/>
    </reaction>
</comment>
<dbReference type="FunFam" id="3.40.50.620:FF:000115">
    <property type="entry name" value="tRNA-specific 2-thiouridylase MnmA"/>
    <property type="match status" value="1"/>
</dbReference>
<evidence type="ECO:0000313" key="15">
    <source>
        <dbReference type="Proteomes" id="UP000290921"/>
    </source>
</evidence>
<dbReference type="GO" id="GO:0103016">
    <property type="term" value="F:tRNA-uridine 2-sulfurtransferase activity"/>
    <property type="evidence" value="ECO:0007669"/>
    <property type="project" value="UniProtKB-EC"/>
</dbReference>
<name>A0A4Q0VG64_CLOTA</name>
<sequence length="362" mass="41265">MVKKMKKKVVVGMSGGVDSSVTAYLLKEQGYDVIGMTMKVFPGNYHDGSKEKIEDIMKSAKEVCDFLEIPFVKVDLIEEFNKKVATPFMQDYIEGRTPNPCVYCNKHIKFDAFLNKAIELGADYIATGHYANIIEKDGRTLIYRAEDENKDQTYMLYNLKQHQLKHILMPCGDYNKEQIREIAKKIGLKIHNKKDSEEICFIPDDDHGRYIRENCKKKIQEGNFVDEKGKVLGRHKGIINYTIGQRKGLGIALGKPAYVIDIIPEKNQVVLGEEEKIFNNILIAKDVNFIPFDELKEKIKLEAKIRYSAKGEIAEIEPLENNRVKVTFDKKQRAITKGQSVVFYIENLLLGGGIIESVESST</sequence>
<dbReference type="FunFam" id="2.30.30.280:FF:000001">
    <property type="entry name" value="tRNA-specific 2-thiouridylase MnmA"/>
    <property type="match status" value="1"/>
</dbReference>
<evidence type="ECO:0000259" key="12">
    <source>
        <dbReference type="Pfam" id="PF20258"/>
    </source>
</evidence>
<comment type="subcellular location">
    <subcellularLocation>
        <location evidence="11">Cytoplasm</location>
    </subcellularLocation>
</comment>
<dbReference type="InterPro" id="IPR023382">
    <property type="entry name" value="MnmA-like_central_sf"/>
</dbReference>
<comment type="similarity">
    <text evidence="11">Belongs to the MnmA/TRMU family.</text>
</comment>
<dbReference type="Pfam" id="PF03054">
    <property type="entry name" value="tRNA_Me_trans"/>
    <property type="match status" value="1"/>
</dbReference>
<dbReference type="EC" id="2.8.1.13" evidence="11"/>
<dbReference type="InterPro" id="IPR004506">
    <property type="entry name" value="MnmA-like"/>
</dbReference>
<dbReference type="CDD" id="cd01998">
    <property type="entry name" value="MnmA_TRMU-like"/>
    <property type="match status" value="1"/>
</dbReference>
<keyword evidence="5 11" id="KW-0547">Nucleotide-binding</keyword>
<evidence type="ECO:0000256" key="3">
    <source>
        <dbReference type="ARBA" id="ARBA00022679"/>
    </source>
</evidence>
<evidence type="ECO:0000256" key="11">
    <source>
        <dbReference type="HAMAP-Rule" id="MF_00144"/>
    </source>
</evidence>
<feature type="domain" description="tRNA-specific 2-thiouridylase MnmA-like central" evidence="13">
    <location>
        <begin position="218"/>
        <end position="272"/>
    </location>
</feature>
<gene>
    <name evidence="11" type="primary">mnmA</name>
    <name evidence="14" type="ORF">DP130_01335</name>
</gene>
<dbReference type="Gene3D" id="3.40.50.620">
    <property type="entry name" value="HUPs"/>
    <property type="match status" value="1"/>
</dbReference>
<dbReference type="InterPro" id="IPR046885">
    <property type="entry name" value="MnmA-like_C"/>
</dbReference>
<evidence type="ECO:0000256" key="5">
    <source>
        <dbReference type="ARBA" id="ARBA00022741"/>
    </source>
</evidence>
<dbReference type="FunFam" id="2.40.30.10:FF:000023">
    <property type="entry name" value="tRNA-specific 2-thiouridylase MnmA"/>
    <property type="match status" value="1"/>
</dbReference>
<feature type="binding site" evidence="11">
    <location>
        <position position="38"/>
    </location>
    <ligand>
        <name>ATP</name>
        <dbReference type="ChEBI" id="CHEBI:30616"/>
    </ligand>
</feature>
<dbReference type="GO" id="GO:0005737">
    <property type="term" value="C:cytoplasm"/>
    <property type="evidence" value="ECO:0007669"/>
    <property type="project" value="UniProtKB-SubCell"/>
</dbReference>
<keyword evidence="7 11" id="KW-0694">RNA-binding</keyword>
<evidence type="ECO:0000256" key="1">
    <source>
        <dbReference type="ARBA" id="ARBA00022490"/>
    </source>
</evidence>
<dbReference type="GO" id="GO:0000049">
    <property type="term" value="F:tRNA binding"/>
    <property type="evidence" value="ECO:0007669"/>
    <property type="project" value="UniProtKB-KW"/>
</dbReference>
<feature type="region of interest" description="Interaction with tRNA" evidence="11">
    <location>
        <begin position="150"/>
        <end position="152"/>
    </location>
</feature>
<dbReference type="NCBIfam" id="TIGR00420">
    <property type="entry name" value="trmU"/>
    <property type="match status" value="1"/>
</dbReference>
<evidence type="ECO:0000256" key="9">
    <source>
        <dbReference type="ARBA" id="ARBA00051542"/>
    </source>
</evidence>
<dbReference type="PANTHER" id="PTHR11933:SF5">
    <property type="entry name" value="MITOCHONDRIAL TRNA-SPECIFIC 2-THIOURIDYLASE 1"/>
    <property type="match status" value="1"/>
</dbReference>
<dbReference type="PANTHER" id="PTHR11933">
    <property type="entry name" value="TRNA 5-METHYLAMINOMETHYL-2-THIOURIDYLATE -METHYLTRANSFERASE"/>
    <property type="match status" value="1"/>
</dbReference>
<comment type="caution">
    <text evidence="11">Lacks conserved residue(s) required for the propagation of feature annotation.</text>
</comment>
<evidence type="ECO:0000256" key="8">
    <source>
        <dbReference type="ARBA" id="ARBA00023157"/>
    </source>
</evidence>
<dbReference type="NCBIfam" id="NF001138">
    <property type="entry name" value="PRK00143.1"/>
    <property type="match status" value="1"/>
</dbReference>
<dbReference type="SUPFAM" id="SSF52402">
    <property type="entry name" value="Adenine nucleotide alpha hydrolases-like"/>
    <property type="match status" value="1"/>
</dbReference>
<keyword evidence="6 11" id="KW-0067">ATP-binding</keyword>
<comment type="caution">
    <text evidence="14">The sequence shown here is derived from an EMBL/GenBank/DDBJ whole genome shotgun (WGS) entry which is preliminary data.</text>
</comment>
<evidence type="ECO:0000256" key="7">
    <source>
        <dbReference type="ARBA" id="ARBA00022884"/>
    </source>
</evidence>
<dbReference type="GO" id="GO:0002143">
    <property type="term" value="P:tRNA wobble position uridine thiolation"/>
    <property type="evidence" value="ECO:0007669"/>
    <property type="project" value="TreeGrafter"/>
</dbReference>
<evidence type="ECO:0000259" key="13">
    <source>
        <dbReference type="Pfam" id="PF20259"/>
    </source>
</evidence>
<feature type="site" description="Interaction with tRNA" evidence="11">
    <location>
        <position position="129"/>
    </location>
</feature>
<dbReference type="InterPro" id="IPR014729">
    <property type="entry name" value="Rossmann-like_a/b/a_fold"/>
</dbReference>
<proteinExistence type="inferred from homology"/>
<feature type="site" description="Interaction with tRNA" evidence="11">
    <location>
        <position position="339"/>
    </location>
</feature>
<feature type="domain" description="tRNA-specific 2-thiouridylase MnmA-like C-terminal" evidence="12">
    <location>
        <begin position="281"/>
        <end position="355"/>
    </location>
</feature>
<feature type="region of interest" description="Interaction with tRNA" evidence="11">
    <location>
        <begin position="306"/>
        <end position="307"/>
    </location>
</feature>